<organism evidence="3 4">
    <name type="scientific">Kushneria phyllosphaerae</name>
    <dbReference type="NCBI Taxonomy" id="2100822"/>
    <lineage>
        <taxon>Bacteria</taxon>
        <taxon>Pseudomonadati</taxon>
        <taxon>Pseudomonadota</taxon>
        <taxon>Gammaproteobacteria</taxon>
        <taxon>Oceanospirillales</taxon>
        <taxon>Halomonadaceae</taxon>
        <taxon>Kushneria</taxon>
    </lineage>
</organism>
<name>A0A2R8CHP9_9GAMM</name>
<dbReference type="NCBIfam" id="TIGR00654">
    <property type="entry name" value="PhzF_family"/>
    <property type="match status" value="1"/>
</dbReference>
<dbReference type="AlphaFoldDB" id="A0A2R8CHP9"/>
<dbReference type="PANTHER" id="PTHR13774:SF32">
    <property type="entry name" value="ANTISENSE-ENHANCING SEQUENCE 1"/>
    <property type="match status" value="1"/>
</dbReference>
<protein>
    <submittedName>
        <fullName evidence="3">Trans-2,3-dihydro-3-hydroxyanthranilate isomerase</fullName>
        <ecNumber evidence="3">5.3.3.17</ecNumber>
    </submittedName>
</protein>
<dbReference type="GO" id="GO:0005737">
    <property type="term" value="C:cytoplasm"/>
    <property type="evidence" value="ECO:0007669"/>
    <property type="project" value="TreeGrafter"/>
</dbReference>
<dbReference type="RefSeq" id="WP_108841175.1">
    <property type="nucleotide sequence ID" value="NZ_ONZI01000001.1"/>
</dbReference>
<comment type="similarity">
    <text evidence="1">Belongs to the PhzF family.</text>
</comment>
<evidence type="ECO:0000313" key="3">
    <source>
        <dbReference type="EMBL" id="SPJ32284.1"/>
    </source>
</evidence>
<dbReference type="PIRSF" id="PIRSF016184">
    <property type="entry name" value="PhzC_PhzF"/>
    <property type="match status" value="1"/>
</dbReference>
<reference evidence="4" key="1">
    <citation type="submission" date="2018-03" db="EMBL/GenBank/DDBJ databases">
        <authorList>
            <person name="Navarro De La Torre S."/>
        </authorList>
    </citation>
    <scope>NUCLEOTIDE SEQUENCE [LARGE SCALE GENOMIC DNA]</scope>
    <source>
        <strain evidence="4">EAod3</strain>
    </source>
</reference>
<accession>A0A2R8CHP9</accession>
<dbReference type="Pfam" id="PF02567">
    <property type="entry name" value="PhzC-PhzF"/>
    <property type="match status" value="1"/>
</dbReference>
<dbReference type="InterPro" id="IPR003719">
    <property type="entry name" value="Phenazine_PhzF-like"/>
</dbReference>
<dbReference type="PANTHER" id="PTHR13774">
    <property type="entry name" value="PHENAZINE BIOSYNTHESIS PROTEIN"/>
    <property type="match status" value="1"/>
</dbReference>
<evidence type="ECO:0000313" key="4">
    <source>
        <dbReference type="Proteomes" id="UP000244934"/>
    </source>
</evidence>
<proteinExistence type="inferred from homology"/>
<dbReference type="OrthoDB" id="9788221at2"/>
<dbReference type="Gene3D" id="3.10.310.10">
    <property type="entry name" value="Diaminopimelate Epimerase, Chain A, domain 1"/>
    <property type="match status" value="2"/>
</dbReference>
<dbReference type="SUPFAM" id="SSF54506">
    <property type="entry name" value="Diaminopimelate epimerase-like"/>
    <property type="match status" value="1"/>
</dbReference>
<keyword evidence="4" id="KW-1185">Reference proteome</keyword>
<gene>
    <name evidence="3" type="primary">phzF</name>
    <name evidence="3" type="ORF">KSP9073_00284</name>
</gene>
<dbReference type="EC" id="5.3.3.17" evidence="3"/>
<dbReference type="GO" id="GO:0102943">
    <property type="term" value="F:trans-2,3-dihydro-3-hydroxy-anthranilate isomerase activity"/>
    <property type="evidence" value="ECO:0007669"/>
    <property type="project" value="UniProtKB-EC"/>
</dbReference>
<sequence length="298" mass="32105">MPLHDVIDPRASSIDYLLLDVFTATPFQGNPLAVFPDAGALSARVMQQMARELNLSESVFMTATAMPGVFDVRIFTPHQELPFAGHPTIGAAWLLREIGWHDDQTPLILRERAGDVPIRFDGEQAWLSTPSPLSLEPSPLSRSNAAALLGLSVEILIDEPVVGSTCGSPFHLIRLSCVEALGEVRANPALLPEVLNTEHGANVYLYVEEGERCIQTRKLRISDQVVEDPATGSAAAPLAGYLAQQSPQTGTLEYTIMQGLEMGRPSRIGVLVDKTGQDITAIHVGGTAVVIGEGRLRL</sequence>
<evidence type="ECO:0000256" key="2">
    <source>
        <dbReference type="PIRSR" id="PIRSR016184-1"/>
    </source>
</evidence>
<dbReference type="EMBL" id="ONZI01000001">
    <property type="protein sequence ID" value="SPJ32284.1"/>
    <property type="molecule type" value="Genomic_DNA"/>
</dbReference>
<dbReference type="Proteomes" id="UP000244934">
    <property type="component" value="Unassembled WGS sequence"/>
</dbReference>
<evidence type="ECO:0000256" key="1">
    <source>
        <dbReference type="ARBA" id="ARBA00008270"/>
    </source>
</evidence>
<feature type="active site" evidence="2">
    <location>
        <position position="57"/>
    </location>
</feature>
<keyword evidence="3" id="KW-0413">Isomerase</keyword>